<protein>
    <submittedName>
        <fullName evidence="1">Uncharacterized protein</fullName>
    </submittedName>
</protein>
<keyword evidence="2" id="KW-1185">Reference proteome</keyword>
<evidence type="ECO:0000313" key="1">
    <source>
        <dbReference type="EMBL" id="EGZ28865.1"/>
    </source>
</evidence>
<dbReference type="SUPFAM" id="SSF52540">
    <property type="entry name" value="P-loop containing nucleoside triphosphate hydrolases"/>
    <property type="match status" value="1"/>
</dbReference>
<evidence type="ECO:0000313" key="2">
    <source>
        <dbReference type="Proteomes" id="UP000002640"/>
    </source>
</evidence>
<accession>G4YKN3</accession>
<dbReference type="InParanoid" id="G4YKN3"/>
<dbReference type="KEGG" id="psoj:PHYSODRAFT_263564"/>
<sequence length="266" mass="30400">MVTHKRHVWFKVPDRPVQFAPMTDGVDSIGDLRQRVVFEFFTRKVQDQVKFYASPAAQHAKQPLDLDTKVDGLGVDLLHPVLVEAPLMFPRIRVVMHGVRLEAPRLERKKLLDQVATSLLADQKRYVLLAAPEGSGKTSIVMLFEHHHADLNCVFVSFIWERGPVNEVMQQHGLDICGRKSALSEDQQHVILIDDAQEKYEDRAFWKALITDSSNIRFVIAANHALHGESPIEFRSIKTFWRPDFLLSDEESYGFLALSWFVSVEG</sequence>
<dbReference type="Proteomes" id="UP000002640">
    <property type="component" value="Unassembled WGS sequence"/>
</dbReference>
<dbReference type="EMBL" id="JH159151">
    <property type="protein sequence ID" value="EGZ28865.1"/>
    <property type="molecule type" value="Genomic_DNA"/>
</dbReference>
<dbReference type="InterPro" id="IPR027417">
    <property type="entry name" value="P-loop_NTPase"/>
</dbReference>
<dbReference type="GeneID" id="20639514"/>
<reference evidence="1 2" key="1">
    <citation type="journal article" date="2006" name="Science">
        <title>Phytophthora genome sequences uncover evolutionary origins and mechanisms of pathogenesis.</title>
        <authorList>
            <person name="Tyler B.M."/>
            <person name="Tripathy S."/>
            <person name="Zhang X."/>
            <person name="Dehal P."/>
            <person name="Jiang R.H."/>
            <person name="Aerts A."/>
            <person name="Arredondo F.D."/>
            <person name="Baxter L."/>
            <person name="Bensasson D."/>
            <person name="Beynon J.L."/>
            <person name="Chapman J."/>
            <person name="Damasceno C.M."/>
            <person name="Dorrance A.E."/>
            <person name="Dou D."/>
            <person name="Dickerman A.W."/>
            <person name="Dubchak I.L."/>
            <person name="Garbelotto M."/>
            <person name="Gijzen M."/>
            <person name="Gordon S.G."/>
            <person name="Govers F."/>
            <person name="Grunwald N.J."/>
            <person name="Huang W."/>
            <person name="Ivors K.L."/>
            <person name="Jones R.W."/>
            <person name="Kamoun S."/>
            <person name="Krampis K."/>
            <person name="Lamour K.H."/>
            <person name="Lee M.K."/>
            <person name="McDonald W.H."/>
            <person name="Medina M."/>
            <person name="Meijer H.J."/>
            <person name="Nordberg E.K."/>
            <person name="Maclean D.J."/>
            <person name="Ospina-Giraldo M.D."/>
            <person name="Morris P.F."/>
            <person name="Phuntumart V."/>
            <person name="Putnam N.H."/>
            <person name="Rash S."/>
            <person name="Rose J.K."/>
            <person name="Sakihama Y."/>
            <person name="Salamov A.A."/>
            <person name="Savidor A."/>
            <person name="Scheuring C.F."/>
            <person name="Smith B.M."/>
            <person name="Sobral B.W."/>
            <person name="Terry A."/>
            <person name="Torto-Alalibo T.A."/>
            <person name="Win J."/>
            <person name="Xu Z."/>
            <person name="Zhang H."/>
            <person name="Grigoriev I.V."/>
            <person name="Rokhsar D.S."/>
            <person name="Boore J.L."/>
        </authorList>
    </citation>
    <scope>NUCLEOTIDE SEQUENCE [LARGE SCALE GENOMIC DNA]</scope>
    <source>
        <strain evidence="1 2">P6497</strain>
    </source>
</reference>
<proteinExistence type="predicted"/>
<organism evidence="1 2">
    <name type="scientific">Phytophthora sojae (strain P6497)</name>
    <name type="common">Soybean stem and root rot agent</name>
    <name type="synonym">Phytophthora megasperma f. sp. glycines</name>
    <dbReference type="NCBI Taxonomy" id="1094619"/>
    <lineage>
        <taxon>Eukaryota</taxon>
        <taxon>Sar</taxon>
        <taxon>Stramenopiles</taxon>
        <taxon>Oomycota</taxon>
        <taxon>Peronosporomycetes</taxon>
        <taxon>Peronosporales</taxon>
        <taxon>Peronosporaceae</taxon>
        <taxon>Phytophthora</taxon>
    </lineage>
</organism>
<dbReference type="Gene3D" id="3.40.50.300">
    <property type="entry name" value="P-loop containing nucleotide triphosphate hydrolases"/>
    <property type="match status" value="1"/>
</dbReference>
<dbReference type="AlphaFoldDB" id="G4YKN3"/>
<gene>
    <name evidence="1" type="ORF">PHYSODRAFT_263564</name>
</gene>
<dbReference type="RefSeq" id="XP_009516140.1">
    <property type="nucleotide sequence ID" value="XM_009517845.1"/>
</dbReference>
<name>G4YKN3_PHYSP</name>